<evidence type="ECO:0000313" key="8">
    <source>
        <dbReference type="Proteomes" id="UP000177418"/>
    </source>
</evidence>
<dbReference type="PANTHER" id="PTHR12532:SF0">
    <property type="entry name" value="TRANSLATIONAL ACTIVATOR OF CYTOCHROME C OXIDASE 1"/>
    <property type="match status" value="1"/>
</dbReference>
<evidence type="ECO:0000256" key="4">
    <source>
        <dbReference type="HAMAP-Rule" id="MF_00693"/>
    </source>
</evidence>
<gene>
    <name evidence="7" type="ORF">A3H78_05080</name>
</gene>
<dbReference type="GO" id="GO:0003677">
    <property type="term" value="F:DNA binding"/>
    <property type="evidence" value="ECO:0007669"/>
    <property type="project" value="UniProtKB-UniRule"/>
</dbReference>
<dbReference type="NCBIfam" id="NF009044">
    <property type="entry name" value="PRK12378.1"/>
    <property type="match status" value="1"/>
</dbReference>
<name>A0A1F7JIT5_9BACT</name>
<dbReference type="Proteomes" id="UP000177418">
    <property type="component" value="Unassembled WGS sequence"/>
</dbReference>
<protein>
    <recommendedName>
        <fullName evidence="4">Probable transcriptional regulatory protein A3H78_05080</fullName>
    </recommendedName>
</protein>
<feature type="domain" description="TACO1/YebC-like second and third" evidence="5">
    <location>
        <begin position="84"/>
        <end position="236"/>
    </location>
</feature>
<dbReference type="InterPro" id="IPR029072">
    <property type="entry name" value="YebC-like"/>
</dbReference>
<dbReference type="InterPro" id="IPR026564">
    <property type="entry name" value="Transcrip_reg_TACO1-like_dom3"/>
</dbReference>
<comment type="similarity">
    <text evidence="1 4">Belongs to the TACO1 family.</text>
</comment>
<dbReference type="NCBIfam" id="TIGR01033">
    <property type="entry name" value="YebC/PmpR family DNA-binding transcriptional regulator"/>
    <property type="match status" value="1"/>
</dbReference>
<comment type="subcellular location">
    <subcellularLocation>
        <location evidence="4">Cytoplasm</location>
    </subcellularLocation>
</comment>
<dbReference type="InterPro" id="IPR049083">
    <property type="entry name" value="TACO1_YebC_N"/>
</dbReference>
<dbReference type="EMBL" id="MGAV01000002">
    <property type="protein sequence ID" value="OGK55510.1"/>
    <property type="molecule type" value="Genomic_DNA"/>
</dbReference>
<evidence type="ECO:0000256" key="1">
    <source>
        <dbReference type="ARBA" id="ARBA00008724"/>
    </source>
</evidence>
<dbReference type="HAMAP" id="MF_00693">
    <property type="entry name" value="Transcrip_reg_TACO1"/>
    <property type="match status" value="1"/>
</dbReference>
<dbReference type="Gene3D" id="3.30.70.980">
    <property type="match status" value="2"/>
</dbReference>
<dbReference type="NCBIfam" id="NF001030">
    <property type="entry name" value="PRK00110.1"/>
    <property type="match status" value="1"/>
</dbReference>
<organism evidence="7 8">
    <name type="scientific">Candidatus Roizmanbacteria bacterium RIFCSPLOWO2_02_FULL_36_11</name>
    <dbReference type="NCBI Taxonomy" id="1802071"/>
    <lineage>
        <taxon>Bacteria</taxon>
        <taxon>Candidatus Roizmaniibacteriota</taxon>
    </lineage>
</organism>
<accession>A0A1F7JIT5</accession>
<keyword evidence="3 4" id="KW-0804">Transcription</keyword>
<dbReference type="Gene3D" id="1.10.10.200">
    <property type="match status" value="1"/>
</dbReference>
<evidence type="ECO:0000259" key="5">
    <source>
        <dbReference type="Pfam" id="PF01709"/>
    </source>
</evidence>
<evidence type="ECO:0000256" key="2">
    <source>
        <dbReference type="ARBA" id="ARBA00023015"/>
    </source>
</evidence>
<comment type="caution">
    <text evidence="7">The sequence shown here is derived from an EMBL/GenBank/DDBJ whole genome shotgun (WGS) entry which is preliminary data.</text>
</comment>
<dbReference type="InterPro" id="IPR048300">
    <property type="entry name" value="TACO1_YebC-like_2nd/3rd_dom"/>
</dbReference>
<dbReference type="Pfam" id="PF20772">
    <property type="entry name" value="TACO1_YebC_N"/>
    <property type="match status" value="1"/>
</dbReference>
<dbReference type="Pfam" id="PF01709">
    <property type="entry name" value="Transcrip_reg"/>
    <property type="match status" value="1"/>
</dbReference>
<dbReference type="FunFam" id="1.10.10.200:FF:000002">
    <property type="entry name" value="Probable transcriptional regulatory protein CLM62_37755"/>
    <property type="match status" value="1"/>
</dbReference>
<dbReference type="InterPro" id="IPR017856">
    <property type="entry name" value="Integrase-like_N"/>
</dbReference>
<dbReference type="AlphaFoldDB" id="A0A1F7JIT5"/>
<evidence type="ECO:0000313" key="7">
    <source>
        <dbReference type="EMBL" id="OGK55510.1"/>
    </source>
</evidence>
<proteinExistence type="inferred from homology"/>
<evidence type="ECO:0000256" key="3">
    <source>
        <dbReference type="ARBA" id="ARBA00023163"/>
    </source>
</evidence>
<dbReference type="GO" id="GO:0006355">
    <property type="term" value="P:regulation of DNA-templated transcription"/>
    <property type="evidence" value="ECO:0007669"/>
    <property type="project" value="UniProtKB-UniRule"/>
</dbReference>
<reference evidence="7 8" key="1">
    <citation type="journal article" date="2016" name="Nat. Commun.">
        <title>Thousands of microbial genomes shed light on interconnected biogeochemical processes in an aquifer system.</title>
        <authorList>
            <person name="Anantharaman K."/>
            <person name="Brown C.T."/>
            <person name="Hug L.A."/>
            <person name="Sharon I."/>
            <person name="Castelle C.J."/>
            <person name="Probst A.J."/>
            <person name="Thomas B.C."/>
            <person name="Singh A."/>
            <person name="Wilkins M.J."/>
            <person name="Karaoz U."/>
            <person name="Brodie E.L."/>
            <person name="Williams K.H."/>
            <person name="Hubbard S.S."/>
            <person name="Banfield J.F."/>
        </authorList>
    </citation>
    <scope>NUCLEOTIDE SEQUENCE [LARGE SCALE GENOMIC DNA]</scope>
</reference>
<evidence type="ECO:0000259" key="6">
    <source>
        <dbReference type="Pfam" id="PF20772"/>
    </source>
</evidence>
<sequence length="239" mass="26685">MSGHSKWSQIKRQKGINDQKRGQIFSKLSRLITLAVKEGGGITDPSNNLRLRLAVERAKVENMPRENVMRAIEKAKGEGGAGLKEIIYEAFAPKGVHLLIKVLSDNPNRTHSEVKNLIERLGGKMGTPNSVAYQFKKCGVVVFNKNKADETAVFSFAEKAGSFDIEENDTSYIVYIPFEQIGQVHENLSGLEASNIEIFYRPEITVSLEQNDIATIEHLIECLDDLEDVDKVYANFTSI</sequence>
<keyword evidence="4" id="KW-0238">DNA-binding</keyword>
<dbReference type="InterPro" id="IPR002876">
    <property type="entry name" value="Transcrip_reg_TACO1-like"/>
</dbReference>
<keyword evidence="4" id="KW-0963">Cytoplasm</keyword>
<dbReference type="SUPFAM" id="SSF75625">
    <property type="entry name" value="YebC-like"/>
    <property type="match status" value="1"/>
</dbReference>
<dbReference type="GO" id="GO:0005829">
    <property type="term" value="C:cytosol"/>
    <property type="evidence" value="ECO:0007669"/>
    <property type="project" value="TreeGrafter"/>
</dbReference>
<dbReference type="PANTHER" id="PTHR12532">
    <property type="entry name" value="TRANSLATIONAL ACTIVATOR OF CYTOCHROME C OXIDASE 1"/>
    <property type="match status" value="1"/>
</dbReference>
<keyword evidence="2 4" id="KW-0805">Transcription regulation</keyword>
<feature type="domain" description="TACO1/YebC-like N-terminal" evidence="6">
    <location>
        <begin position="5"/>
        <end position="78"/>
    </location>
</feature>